<protein>
    <recommendedName>
        <fullName evidence="10">Ribosomal protein/NADH dehydrogenase domain-containing protein</fullName>
    </recommendedName>
</protein>
<dbReference type="Gene3D" id="3.40.30.10">
    <property type="entry name" value="Glutaredoxin"/>
    <property type="match status" value="1"/>
</dbReference>
<dbReference type="PANTHER" id="PTHR12878">
    <property type="entry name" value="NADH-UBIQUINONE OXIDOREDUCTASE B8 SUBUNIT"/>
    <property type="match status" value="1"/>
</dbReference>
<evidence type="ECO:0000256" key="6">
    <source>
        <dbReference type="ARBA" id="ARBA00022792"/>
    </source>
</evidence>
<evidence type="ECO:0000256" key="8">
    <source>
        <dbReference type="ARBA" id="ARBA00023128"/>
    </source>
</evidence>
<keyword evidence="9" id="KW-0472">Membrane</keyword>
<keyword evidence="12" id="KW-1185">Reference proteome</keyword>
<evidence type="ECO:0000259" key="10">
    <source>
        <dbReference type="SMART" id="SM00916"/>
    </source>
</evidence>
<keyword evidence="4" id="KW-0813">Transport</keyword>
<reference evidence="11 12" key="1">
    <citation type="journal article" date="2018" name="MBio">
        <title>Comparative Genomics Reveals the Core Gene Toolbox for the Fungus-Insect Symbiosis.</title>
        <authorList>
            <person name="Wang Y."/>
            <person name="Stata M."/>
            <person name="Wang W."/>
            <person name="Stajich J.E."/>
            <person name="White M.M."/>
            <person name="Moncalvo J.M."/>
        </authorList>
    </citation>
    <scope>NUCLEOTIDE SEQUENCE [LARGE SCALE GENOMIC DNA]</scope>
    <source>
        <strain evidence="11 12">AUS-77-4</strain>
    </source>
</reference>
<comment type="caution">
    <text evidence="11">The sequence shown here is derived from an EMBL/GenBank/DDBJ whole genome shotgun (WGS) entry which is preliminary data.</text>
</comment>
<dbReference type="InterPro" id="IPR036249">
    <property type="entry name" value="Thioredoxin-like_sf"/>
</dbReference>
<dbReference type="AlphaFoldDB" id="A0A2T9Z3N1"/>
<comment type="similarity">
    <text evidence="3">Belongs to the complex I NDUFA2 subunit family.</text>
</comment>
<evidence type="ECO:0000256" key="9">
    <source>
        <dbReference type="ARBA" id="ARBA00023136"/>
    </source>
</evidence>
<proteinExistence type="inferred from homology"/>
<dbReference type="STRING" id="61424.A0A2T9Z3N1"/>
<dbReference type="OrthoDB" id="10250268at2759"/>
<evidence type="ECO:0000313" key="12">
    <source>
        <dbReference type="Proteomes" id="UP000245699"/>
    </source>
</evidence>
<dbReference type="EMBL" id="MBFT01000049">
    <property type="protein sequence ID" value="PVU99205.1"/>
    <property type="molecule type" value="Genomic_DNA"/>
</dbReference>
<evidence type="ECO:0000256" key="1">
    <source>
        <dbReference type="ARBA" id="ARBA00003195"/>
    </source>
</evidence>
<organism evidence="11 12">
    <name type="scientific">Furculomyces boomerangus</name>
    <dbReference type="NCBI Taxonomy" id="61424"/>
    <lineage>
        <taxon>Eukaryota</taxon>
        <taxon>Fungi</taxon>
        <taxon>Fungi incertae sedis</taxon>
        <taxon>Zoopagomycota</taxon>
        <taxon>Kickxellomycotina</taxon>
        <taxon>Harpellomycetes</taxon>
        <taxon>Harpellales</taxon>
        <taxon>Harpellaceae</taxon>
        <taxon>Furculomyces</taxon>
    </lineage>
</organism>
<dbReference type="InterPro" id="IPR016464">
    <property type="entry name" value="NADH_Ub_cplx-1_asu_su-2"/>
</dbReference>
<evidence type="ECO:0000256" key="3">
    <source>
        <dbReference type="ARBA" id="ARBA00008939"/>
    </source>
</evidence>
<feature type="domain" description="Ribosomal protein/NADH dehydrogenase" evidence="10">
    <location>
        <begin position="17"/>
        <end position="90"/>
    </location>
</feature>
<dbReference type="Pfam" id="PF05047">
    <property type="entry name" value="L51_S25_CI-B8"/>
    <property type="match status" value="1"/>
</dbReference>
<dbReference type="PIRSF" id="PIRSF005822">
    <property type="entry name" value="NDUA2"/>
    <property type="match status" value="1"/>
</dbReference>
<dbReference type="GO" id="GO:0005743">
    <property type="term" value="C:mitochondrial inner membrane"/>
    <property type="evidence" value="ECO:0007669"/>
    <property type="project" value="UniProtKB-SubCell"/>
</dbReference>
<dbReference type="InterPro" id="IPR007741">
    <property type="entry name" value="Ribosomal_mL43/mS25/NADH_DH"/>
</dbReference>
<evidence type="ECO:0000256" key="5">
    <source>
        <dbReference type="ARBA" id="ARBA00022660"/>
    </source>
</evidence>
<evidence type="ECO:0000256" key="2">
    <source>
        <dbReference type="ARBA" id="ARBA00004443"/>
    </source>
</evidence>
<keyword evidence="7" id="KW-0249">Electron transport</keyword>
<keyword evidence="8" id="KW-0496">Mitochondrion</keyword>
<name>A0A2T9Z3N1_9FUNG</name>
<dbReference type="Proteomes" id="UP000245699">
    <property type="component" value="Unassembled WGS sequence"/>
</dbReference>
<evidence type="ECO:0000256" key="7">
    <source>
        <dbReference type="ARBA" id="ARBA00022982"/>
    </source>
</evidence>
<comment type="subcellular location">
    <subcellularLocation>
        <location evidence="2">Mitochondrion inner membrane</location>
        <topology evidence="2">Peripheral membrane protein</topology>
        <orientation evidence="2">Matrix side</orientation>
    </subcellularLocation>
</comment>
<dbReference type="PANTHER" id="PTHR12878:SF0">
    <property type="entry name" value="NADH DEHYDROGENASE [UBIQUINONE] 1 ALPHA SUBCOMPLEX SUBUNIT 2"/>
    <property type="match status" value="1"/>
</dbReference>
<gene>
    <name evidence="11" type="ORF">BB559_000916</name>
</gene>
<sequence>MNSVARTLREIRIHFSPSSPASQGLKSFVLNKYASIKSSNPSIPILIREADNVESRIIARFDKGIEKKIVVNNMAEEDVTKMFKVLVNDASEQKTIA</sequence>
<dbReference type="SUPFAM" id="SSF52833">
    <property type="entry name" value="Thioredoxin-like"/>
    <property type="match status" value="1"/>
</dbReference>
<accession>A0A2T9Z3N1</accession>
<evidence type="ECO:0000313" key="11">
    <source>
        <dbReference type="EMBL" id="PVU99205.1"/>
    </source>
</evidence>
<dbReference type="SMART" id="SM00916">
    <property type="entry name" value="L51_S25_CI-B8"/>
    <property type="match status" value="1"/>
</dbReference>
<comment type="function">
    <text evidence="1">Accessory subunit of the mitochondrial membrane respiratory chain NADH dehydrogenase (Complex I), that is believed not to be involved in catalysis. Complex I functions in the transfer of electrons from NADH to the respiratory chain. The immediate electron acceptor for the enzyme is believed to be ubiquinone.</text>
</comment>
<keyword evidence="5" id="KW-0679">Respiratory chain</keyword>
<keyword evidence="6" id="KW-0999">Mitochondrion inner membrane</keyword>
<evidence type="ECO:0000256" key="4">
    <source>
        <dbReference type="ARBA" id="ARBA00022448"/>
    </source>
</evidence>